<dbReference type="PANTHER" id="PTHR21089:SF1">
    <property type="entry name" value="BIFUNCTIONAL 3-DEHYDROQUINATE DEHYDRATASE_SHIKIMATE DEHYDROGENASE, CHLOROPLASTIC"/>
    <property type="match status" value="1"/>
</dbReference>
<dbReference type="InterPro" id="IPR022893">
    <property type="entry name" value="Shikimate_DH_fam"/>
</dbReference>
<dbReference type="Gene3D" id="3.40.50.10860">
    <property type="entry name" value="Leucine Dehydrogenase, chain A, domain 1"/>
    <property type="match status" value="1"/>
</dbReference>
<dbReference type="EMBL" id="JACRYT010000028">
    <property type="protein sequence ID" value="MBC6681205.1"/>
    <property type="molecule type" value="Genomic_DNA"/>
</dbReference>
<dbReference type="InterPro" id="IPR013708">
    <property type="entry name" value="Shikimate_DH-bd_N"/>
</dbReference>
<dbReference type="GO" id="GO:0009423">
    <property type="term" value="P:chorismate biosynthetic process"/>
    <property type="evidence" value="ECO:0007669"/>
    <property type="project" value="TreeGrafter"/>
</dbReference>
<organism evidence="4 5">
    <name type="scientific">Zhenpiania hominis</name>
    <dbReference type="NCBI Taxonomy" id="2763644"/>
    <lineage>
        <taxon>Bacteria</taxon>
        <taxon>Bacillati</taxon>
        <taxon>Bacillota</taxon>
        <taxon>Clostridia</taxon>
        <taxon>Peptostreptococcales</taxon>
        <taxon>Anaerovoracaceae</taxon>
        <taxon>Zhenpiania</taxon>
    </lineage>
</organism>
<evidence type="ECO:0000313" key="4">
    <source>
        <dbReference type="EMBL" id="MBC6681205.1"/>
    </source>
</evidence>
<comment type="pathway">
    <text evidence="1">Metabolic intermediate biosynthesis; chorismate biosynthesis; chorismate from D-erythrose 4-phosphate and phosphoenolpyruvate: step 4/7.</text>
</comment>
<evidence type="ECO:0000259" key="3">
    <source>
        <dbReference type="Pfam" id="PF08501"/>
    </source>
</evidence>
<dbReference type="GO" id="GO:0019632">
    <property type="term" value="P:shikimate metabolic process"/>
    <property type="evidence" value="ECO:0007669"/>
    <property type="project" value="TreeGrafter"/>
</dbReference>
<feature type="domain" description="Shikimate dehydrogenase substrate binding N-terminal" evidence="3">
    <location>
        <begin position="5"/>
        <end position="79"/>
    </location>
</feature>
<dbReference type="GO" id="GO:0009073">
    <property type="term" value="P:aromatic amino acid family biosynthetic process"/>
    <property type="evidence" value="ECO:0007669"/>
    <property type="project" value="UniProtKB-KW"/>
</dbReference>
<dbReference type="CDD" id="cd01065">
    <property type="entry name" value="NAD_bind_Shikimate_DH"/>
    <property type="match status" value="1"/>
</dbReference>
<keyword evidence="2" id="KW-0057">Aromatic amino acid biosynthesis</keyword>
<comment type="caution">
    <text evidence="4">The sequence shown here is derived from an EMBL/GenBank/DDBJ whole genome shotgun (WGS) entry which is preliminary data.</text>
</comment>
<keyword evidence="2" id="KW-0028">Amino-acid biosynthesis</keyword>
<dbReference type="RefSeq" id="WP_187304302.1">
    <property type="nucleotide sequence ID" value="NZ_JACRYT010000028.1"/>
</dbReference>
<dbReference type="GO" id="GO:0050661">
    <property type="term" value="F:NADP binding"/>
    <property type="evidence" value="ECO:0007669"/>
    <property type="project" value="TreeGrafter"/>
</dbReference>
<dbReference type="InterPro" id="IPR036291">
    <property type="entry name" value="NAD(P)-bd_dom_sf"/>
</dbReference>
<name>A0A923SS23_9FIRM</name>
<proteinExistence type="predicted"/>
<dbReference type="Gene3D" id="3.40.50.720">
    <property type="entry name" value="NAD(P)-binding Rossmann-like Domain"/>
    <property type="match status" value="1"/>
</dbReference>
<dbReference type="SUPFAM" id="SSF53223">
    <property type="entry name" value="Aminoacid dehydrogenase-like, N-terminal domain"/>
    <property type="match status" value="1"/>
</dbReference>
<sequence length="319" mass="35134">MTYGLIGEKLGHSYSKQIHESLGRYTYDLLSLSREELEIYLKKREFSGLNITIPYKKAVFPFCDQVSELASEIGSINTLYFRDGLLCGTNTDYTGFLYAAASAGISFSGKKVLILGNGGTSLTARKAISDQGAAQILIASRRGESGCISYEDLKSHRDVEVIINTTPVGTYPDNGKHLIELSEFPACGGVIDVIYNPFKTVLLQQAEELKISHSNGLPMLVAQATAAAEFFLDENGFQAENERIIKMLRSQIENLICFGGSEVRARQSAQSHNKTFIRLDDPSLAEQVGRERGQLIYVPDSIVCTPQEKKALLQNGRAF</sequence>
<dbReference type="AlphaFoldDB" id="A0A923SS23"/>
<keyword evidence="5" id="KW-1185">Reference proteome</keyword>
<accession>A0A923SS23</accession>
<dbReference type="GO" id="GO:0004764">
    <property type="term" value="F:shikimate 3-dehydrogenase (NADP+) activity"/>
    <property type="evidence" value="ECO:0007669"/>
    <property type="project" value="InterPro"/>
</dbReference>
<dbReference type="Pfam" id="PF08501">
    <property type="entry name" value="Shikimate_dh_N"/>
    <property type="match status" value="1"/>
</dbReference>
<protein>
    <submittedName>
        <fullName evidence="4">Shikimate dehydrogenase</fullName>
    </submittedName>
</protein>
<dbReference type="GO" id="GO:0005829">
    <property type="term" value="C:cytosol"/>
    <property type="evidence" value="ECO:0007669"/>
    <property type="project" value="TreeGrafter"/>
</dbReference>
<dbReference type="PANTHER" id="PTHR21089">
    <property type="entry name" value="SHIKIMATE DEHYDROGENASE"/>
    <property type="match status" value="1"/>
</dbReference>
<dbReference type="InterPro" id="IPR046346">
    <property type="entry name" value="Aminoacid_DH-like_N_sf"/>
</dbReference>
<dbReference type="Proteomes" id="UP000602647">
    <property type="component" value="Unassembled WGS sequence"/>
</dbReference>
<reference evidence="4" key="1">
    <citation type="submission" date="2020-08" db="EMBL/GenBank/DDBJ databases">
        <title>Genome public.</title>
        <authorList>
            <person name="Liu C."/>
            <person name="Sun Q."/>
        </authorList>
    </citation>
    <scope>NUCLEOTIDE SEQUENCE</scope>
    <source>
        <strain evidence="4">BX12</strain>
    </source>
</reference>
<gene>
    <name evidence="4" type="ORF">H9L42_15390</name>
</gene>
<evidence type="ECO:0000313" key="5">
    <source>
        <dbReference type="Proteomes" id="UP000602647"/>
    </source>
</evidence>
<dbReference type="SUPFAM" id="SSF51735">
    <property type="entry name" value="NAD(P)-binding Rossmann-fold domains"/>
    <property type="match status" value="1"/>
</dbReference>
<evidence type="ECO:0000256" key="2">
    <source>
        <dbReference type="ARBA" id="ARBA00023141"/>
    </source>
</evidence>
<evidence type="ECO:0000256" key="1">
    <source>
        <dbReference type="ARBA" id="ARBA00004871"/>
    </source>
</evidence>